<evidence type="ECO:0000313" key="4">
    <source>
        <dbReference type="Proteomes" id="UP000019113"/>
    </source>
</evidence>
<dbReference type="Gene3D" id="1.25.40.10">
    <property type="entry name" value="Tetratricopeptide repeat domain"/>
    <property type="match status" value="1"/>
</dbReference>
<reference evidence="3 4" key="1">
    <citation type="submission" date="2013-08" db="EMBL/GenBank/DDBJ databases">
        <title>draft genome of Halomonas huanghegensis, strain BJGMM-B45T.</title>
        <authorList>
            <person name="Miao C."/>
            <person name="Wan Y."/>
            <person name="Jin W."/>
        </authorList>
    </citation>
    <scope>NUCLEOTIDE SEQUENCE [LARGE SCALE GENOMIC DNA]</scope>
    <source>
        <strain evidence="3 4">BJGMM-B45</strain>
    </source>
</reference>
<dbReference type="InterPro" id="IPR011990">
    <property type="entry name" value="TPR-like_helical_dom_sf"/>
</dbReference>
<evidence type="ECO:0000256" key="2">
    <source>
        <dbReference type="SAM" id="SignalP"/>
    </source>
</evidence>
<dbReference type="PATRIC" id="fig|1178482.3.peg.3863"/>
<name>W1N1Q1_9GAMM</name>
<evidence type="ECO:0000313" key="3">
    <source>
        <dbReference type="EMBL" id="ERL49408.1"/>
    </source>
</evidence>
<dbReference type="RefSeq" id="WP_021820818.1">
    <property type="nucleotide sequence ID" value="NZ_AVBC01000045.1"/>
</dbReference>
<dbReference type="EMBL" id="AVBC01000045">
    <property type="protein sequence ID" value="ERL49408.1"/>
    <property type="molecule type" value="Genomic_DNA"/>
</dbReference>
<keyword evidence="4" id="KW-1185">Reference proteome</keyword>
<protein>
    <recommendedName>
        <fullName evidence="5">Tetratrico peptide repeat group 5 domain-containing protein</fullName>
    </recommendedName>
</protein>
<feature type="signal peptide" evidence="2">
    <location>
        <begin position="1"/>
        <end position="28"/>
    </location>
</feature>
<comment type="caution">
    <text evidence="3">The sequence shown here is derived from an EMBL/GenBank/DDBJ whole genome shotgun (WGS) entry which is preliminary data.</text>
</comment>
<feature type="chain" id="PRO_5004806087" description="Tetratrico peptide repeat group 5 domain-containing protein" evidence="2">
    <location>
        <begin position="29"/>
        <end position="398"/>
    </location>
</feature>
<gene>
    <name evidence="3" type="ORF">BJB45_06410</name>
</gene>
<proteinExistence type="predicted"/>
<keyword evidence="2" id="KW-0732">Signal</keyword>
<dbReference type="Proteomes" id="UP000019113">
    <property type="component" value="Unassembled WGS sequence"/>
</dbReference>
<dbReference type="AlphaFoldDB" id="W1N1Q1"/>
<feature type="region of interest" description="Disordered" evidence="1">
    <location>
        <begin position="377"/>
        <end position="398"/>
    </location>
</feature>
<dbReference type="SUPFAM" id="SSF48452">
    <property type="entry name" value="TPR-like"/>
    <property type="match status" value="1"/>
</dbReference>
<organism evidence="3 4">
    <name type="scientific">Halomonas huangheensis</name>
    <dbReference type="NCBI Taxonomy" id="1178482"/>
    <lineage>
        <taxon>Bacteria</taxon>
        <taxon>Pseudomonadati</taxon>
        <taxon>Pseudomonadota</taxon>
        <taxon>Gammaproteobacteria</taxon>
        <taxon>Oceanospirillales</taxon>
        <taxon>Halomonadaceae</taxon>
        <taxon>Halomonas</taxon>
    </lineage>
</organism>
<accession>W1N1Q1</accession>
<sequence>MHVVNSWRSPLRLTLLLLGSGVALPALAAPTLSGGTIRDLRALEQQMDSAPAVVEGKAADQAQRLAGGNASDRWAQALYLQLAAGAEASQQKYAEAADHLAEARSVDGVDAAQRNRWLGQEADLRLKAGQKEQGRELLGEWLTSNDGDASSLWQMAQLEAERESWESAADWVEKARRASDSPSADQLAFAAAVMQRSGRLDEALVALQQRLDQAADDPEAWRRAAGLAQKLGEPVRAAAIWEAGWRQGLLDGAEDLNRRIHLQLAAGTPARAAEILDDALAQGALPEDEEHLRLLAESWHLARDREQAMQAWQRLAEKTGSGADWLHLGQLASAWGNASLAREALKNAKQQGVAQAEEWQALLDEAGAAEVLPVMEETGRAVEPNEPELQEPGQQESE</sequence>
<evidence type="ECO:0000256" key="1">
    <source>
        <dbReference type="SAM" id="MobiDB-lite"/>
    </source>
</evidence>
<evidence type="ECO:0008006" key="5">
    <source>
        <dbReference type="Google" id="ProtNLM"/>
    </source>
</evidence>
<dbReference type="eggNOG" id="COG0457">
    <property type="taxonomic scope" value="Bacteria"/>
</dbReference>